<dbReference type="CDD" id="cd14262">
    <property type="entry name" value="VirB5_like"/>
    <property type="match status" value="1"/>
</dbReference>
<dbReference type="Gene3D" id="1.20.58.430">
    <property type="entry name" value="Type IV secretion system, VirB5-domain"/>
    <property type="match status" value="1"/>
</dbReference>
<dbReference type="Pfam" id="PF07996">
    <property type="entry name" value="T4SS"/>
    <property type="match status" value="1"/>
</dbReference>
<dbReference type="SUPFAM" id="SSF101082">
    <property type="entry name" value="Typo IV secretion system protein TraC"/>
    <property type="match status" value="1"/>
</dbReference>
<dbReference type="InterPro" id="IPR014158">
    <property type="entry name" value="T4SS_VirB5"/>
</dbReference>
<keyword evidence="2" id="KW-1185">Reference proteome</keyword>
<sequence>MTTTFHSQSSFAQGIITQDPQGFAQKAAQFGEQIANMASQLEQAKAMLTSMTGNGNFLSNLAPGMLDQLKDVLPSNWQNVYDDAMGAGSSLASSANQINSTFSNKLGSMDKLQALQYVMMQSRNQGGYDRAMAQQAYNGINQTWENLRKISGEIDSVGTEKESLDLQNRLQAASGQVQTQVAQVQLMQMLQNAQTKLLEAQKEQAATQYALGEDDEVVPAFNPGGGAE</sequence>
<evidence type="ECO:0000313" key="1">
    <source>
        <dbReference type="EMBL" id="GEB83999.1"/>
    </source>
</evidence>
<evidence type="ECO:0000313" key="2">
    <source>
        <dbReference type="Proteomes" id="UP000317617"/>
    </source>
</evidence>
<dbReference type="AlphaFoldDB" id="A0A4Y3TRA6"/>
<dbReference type="Proteomes" id="UP000317617">
    <property type="component" value="Unassembled WGS sequence"/>
</dbReference>
<proteinExistence type="predicted"/>
<organism evidence="1 2">
    <name type="scientific">Acetobacter orleanensis</name>
    <dbReference type="NCBI Taxonomy" id="104099"/>
    <lineage>
        <taxon>Bacteria</taxon>
        <taxon>Pseudomonadati</taxon>
        <taxon>Pseudomonadota</taxon>
        <taxon>Alphaproteobacteria</taxon>
        <taxon>Acetobacterales</taxon>
        <taxon>Acetobacteraceae</taxon>
        <taxon>Acetobacter</taxon>
    </lineage>
</organism>
<reference evidence="1 2" key="1">
    <citation type="submission" date="2019-06" db="EMBL/GenBank/DDBJ databases">
        <title>Whole genome shotgun sequence of Acetobacter orleanensis NBRC 13752.</title>
        <authorList>
            <person name="Hosoyama A."/>
            <person name="Uohara A."/>
            <person name="Ohji S."/>
            <person name="Ichikawa N."/>
        </authorList>
    </citation>
    <scope>NUCLEOTIDE SEQUENCE [LARGE SCALE GENOMIC DNA]</scope>
    <source>
        <strain evidence="1 2">NBRC 13752</strain>
    </source>
</reference>
<dbReference type="InterPro" id="IPR023220">
    <property type="entry name" value="T4SS_VirB5-domain"/>
</dbReference>
<accession>A0A4Y3TRA6</accession>
<dbReference type="EMBL" id="BJMU01000025">
    <property type="protein sequence ID" value="GEB83999.1"/>
    <property type="molecule type" value="Genomic_DNA"/>
</dbReference>
<dbReference type="STRING" id="104099.AD949_01155"/>
<name>A0A4Y3TRA6_9PROT</name>
<gene>
    <name evidence="1" type="ORF">AOR01nite_24760</name>
</gene>
<protein>
    <submittedName>
        <fullName evidence="1">Uncharacterized protein</fullName>
    </submittedName>
</protein>
<comment type="caution">
    <text evidence="1">The sequence shown here is derived from an EMBL/GenBank/DDBJ whole genome shotgun (WGS) entry which is preliminary data.</text>
</comment>